<dbReference type="InterPro" id="IPR051556">
    <property type="entry name" value="N-term/lysine_N-AcTrnsfr"/>
</dbReference>
<dbReference type="Gene3D" id="3.40.630.30">
    <property type="match status" value="1"/>
</dbReference>
<dbReference type="Proteomes" id="UP001478862">
    <property type="component" value="Unassembled WGS sequence"/>
</dbReference>
<dbReference type="PANTHER" id="PTHR42919:SF8">
    <property type="entry name" value="N-ALPHA-ACETYLTRANSFERASE 50"/>
    <property type="match status" value="1"/>
</dbReference>
<evidence type="ECO:0000313" key="5">
    <source>
        <dbReference type="Proteomes" id="UP001478862"/>
    </source>
</evidence>
<proteinExistence type="predicted"/>
<dbReference type="InterPro" id="IPR016181">
    <property type="entry name" value="Acyl_CoA_acyltransferase"/>
</dbReference>
<dbReference type="EMBL" id="JBEGDG010000001">
    <property type="protein sequence ID" value="MEQ6353017.1"/>
    <property type="molecule type" value="Genomic_DNA"/>
</dbReference>
<keyword evidence="1" id="KW-0808">Transferase</keyword>
<gene>
    <name evidence="4" type="ORF">ABNX05_00115</name>
</gene>
<accession>A0ABV1MKI3</accession>
<evidence type="ECO:0000259" key="3">
    <source>
        <dbReference type="PROSITE" id="PS51186"/>
    </source>
</evidence>
<organism evidence="4 5">
    <name type="scientific">Lysinibacillus zambalensis</name>
    <dbReference type="NCBI Taxonomy" id="3160866"/>
    <lineage>
        <taxon>Bacteria</taxon>
        <taxon>Bacillati</taxon>
        <taxon>Bacillota</taxon>
        <taxon>Bacilli</taxon>
        <taxon>Bacillales</taxon>
        <taxon>Bacillaceae</taxon>
        <taxon>Lysinibacillus</taxon>
    </lineage>
</organism>
<dbReference type="InterPro" id="IPR000182">
    <property type="entry name" value="GNAT_dom"/>
</dbReference>
<keyword evidence="5" id="KW-1185">Reference proteome</keyword>
<dbReference type="Pfam" id="PF00583">
    <property type="entry name" value="Acetyltransf_1"/>
    <property type="match status" value="1"/>
</dbReference>
<dbReference type="PROSITE" id="PS51186">
    <property type="entry name" value="GNAT"/>
    <property type="match status" value="1"/>
</dbReference>
<dbReference type="CDD" id="cd04301">
    <property type="entry name" value="NAT_SF"/>
    <property type="match status" value="1"/>
</dbReference>
<sequence>MIQIKRIYKENFPQGKKIIYQYSSNNYYDVSFKERENGWTVDFTLKHFDMPFHKYLEGEIFEDHIEDIECYIVEFNGEEAGIVSFNHEKWHHVLRINDIHIDQAYQQQGIGSKLMALVKKRAAEVGVRAIVLETQTSNFPAIQFYRKHGFHLIGCDLISYSNKDIDKREVRIEMGLVLES</sequence>
<dbReference type="RefSeq" id="WP_349657818.1">
    <property type="nucleotide sequence ID" value="NZ_JBEGDG010000001.1"/>
</dbReference>
<feature type="domain" description="N-acetyltransferase" evidence="3">
    <location>
        <begin position="2"/>
        <end position="179"/>
    </location>
</feature>
<evidence type="ECO:0000256" key="1">
    <source>
        <dbReference type="ARBA" id="ARBA00022679"/>
    </source>
</evidence>
<dbReference type="PANTHER" id="PTHR42919">
    <property type="entry name" value="N-ALPHA-ACETYLTRANSFERASE"/>
    <property type="match status" value="1"/>
</dbReference>
<evidence type="ECO:0000313" key="4">
    <source>
        <dbReference type="EMBL" id="MEQ6353017.1"/>
    </source>
</evidence>
<comment type="caution">
    <text evidence="4">The sequence shown here is derived from an EMBL/GenBank/DDBJ whole genome shotgun (WGS) entry which is preliminary data.</text>
</comment>
<evidence type="ECO:0000256" key="2">
    <source>
        <dbReference type="ARBA" id="ARBA00023315"/>
    </source>
</evidence>
<dbReference type="SUPFAM" id="SSF55729">
    <property type="entry name" value="Acyl-CoA N-acyltransferases (Nat)"/>
    <property type="match status" value="1"/>
</dbReference>
<protein>
    <submittedName>
        <fullName evidence="4">GNAT family N-acetyltransferase</fullName>
    </submittedName>
</protein>
<keyword evidence="2" id="KW-0012">Acyltransferase</keyword>
<name>A0ABV1MKI3_9BACI</name>
<reference evidence="4 5" key="1">
    <citation type="submission" date="2024-06" db="EMBL/GenBank/DDBJ databases">
        <title>Lysinibacillus zambalefons sp. nov., a Novel Firmicute Isolated from the Poon Bato Zambales Hyperalkaline Spring.</title>
        <authorList>
            <person name="Aja J.A."/>
            <person name="Lazaro J.E.H."/>
            <person name="Llorin L.D."/>
            <person name="Lim K.R."/>
            <person name="Teodosio J."/>
            <person name="Dalisay D.S."/>
        </authorList>
    </citation>
    <scope>NUCLEOTIDE SEQUENCE [LARGE SCALE GENOMIC DNA]</scope>
    <source>
        <strain evidence="4 5">M3</strain>
    </source>
</reference>